<evidence type="ECO:0000313" key="3">
    <source>
        <dbReference type="Proteomes" id="UP000499080"/>
    </source>
</evidence>
<proteinExistence type="predicted"/>
<dbReference type="CDD" id="cd20335">
    <property type="entry name" value="BRcat_RBR"/>
    <property type="match status" value="1"/>
</dbReference>
<dbReference type="Proteomes" id="UP000499080">
    <property type="component" value="Unassembled WGS sequence"/>
</dbReference>
<reference evidence="2 3" key="1">
    <citation type="journal article" date="2019" name="Sci. Rep.">
        <title>Orb-weaving spider Araneus ventricosus genome elucidates the spidroin gene catalogue.</title>
        <authorList>
            <person name="Kono N."/>
            <person name="Nakamura H."/>
            <person name="Ohtoshi R."/>
            <person name="Moran D.A.P."/>
            <person name="Shinohara A."/>
            <person name="Yoshida Y."/>
            <person name="Fujiwara M."/>
            <person name="Mori M."/>
            <person name="Tomita M."/>
            <person name="Arakawa K."/>
        </authorList>
    </citation>
    <scope>NUCLEOTIDE SEQUENCE [LARGE SCALE GENOMIC DNA]</scope>
</reference>
<organism evidence="2 3">
    <name type="scientific">Araneus ventricosus</name>
    <name type="common">Orbweaver spider</name>
    <name type="synonym">Epeira ventricosa</name>
    <dbReference type="NCBI Taxonomy" id="182803"/>
    <lineage>
        <taxon>Eukaryota</taxon>
        <taxon>Metazoa</taxon>
        <taxon>Ecdysozoa</taxon>
        <taxon>Arthropoda</taxon>
        <taxon>Chelicerata</taxon>
        <taxon>Arachnida</taxon>
        <taxon>Araneae</taxon>
        <taxon>Araneomorphae</taxon>
        <taxon>Entelegynae</taxon>
        <taxon>Araneoidea</taxon>
        <taxon>Araneidae</taxon>
        <taxon>Araneus</taxon>
    </lineage>
</organism>
<keyword evidence="3" id="KW-1185">Reference proteome</keyword>
<evidence type="ECO:0000256" key="1">
    <source>
        <dbReference type="SAM" id="MobiDB-lite"/>
    </source>
</evidence>
<name>A0A4Y2DX33_ARAVE</name>
<gene>
    <name evidence="2" type="ORF">AVEN_222088_1</name>
</gene>
<evidence type="ECO:0008006" key="4">
    <source>
        <dbReference type="Google" id="ProtNLM"/>
    </source>
</evidence>
<feature type="compositionally biased region" description="Low complexity" evidence="1">
    <location>
        <begin position="128"/>
        <end position="146"/>
    </location>
</feature>
<comment type="caution">
    <text evidence="2">The sequence shown here is derived from an EMBL/GenBank/DDBJ whole genome shotgun (WGS) entry which is preliminary data.</text>
</comment>
<accession>A0A4Y2DX33</accession>
<feature type="region of interest" description="Disordered" evidence="1">
    <location>
        <begin position="128"/>
        <end position="147"/>
    </location>
</feature>
<dbReference type="AlphaFoldDB" id="A0A4Y2DX33"/>
<dbReference type="OrthoDB" id="6437361at2759"/>
<evidence type="ECO:0000313" key="2">
    <source>
        <dbReference type="EMBL" id="GBM20378.1"/>
    </source>
</evidence>
<protein>
    <recommendedName>
        <fullName evidence="4">CCHC-type domain-containing protein</fullName>
    </recommendedName>
</protein>
<dbReference type="EMBL" id="BGPR01000441">
    <property type="protein sequence ID" value="GBM20378.1"/>
    <property type="molecule type" value="Genomic_DNA"/>
</dbReference>
<sequence length="405" mass="45675">MPTIHKHLDLSDFISEEMTEQEIESSIQIVSAYSLSEPSPNEVIPQVSVAATTKIRAVLGKARTSKHNRQLLIAELTTLLSYMYDQVAEIGSLKAQVSLLQQENMLSSGLKEQVALLQAENAVLQRSAQAQGPSAPIQGQAPQQAPKTYSEILKEKAKKRPPPRHVSLVYPRSEEVKESLLKKVDLSKAQLGIKNMRKISKGGIAIECRSNKDLEKLLLEINSNPKVSPTLEARIPARKLPRIILYDVDKTVSKEDLLEKIVAQNDLNQQAIKILFSLNGRARDKCHWVLEAQPSEFKKILKKGKMSFEWSRLSLREFVRPIRCYKRNQYGHISTKYEGKETCPRCGEEWHKGPECEKEKKCSACTAANGKLKKGYDTGHAATDSDCPTYWHELAELKKRIYYGP</sequence>